<protein>
    <submittedName>
        <fullName evidence="2">Putative chemotaxis protein CheW</fullName>
    </submittedName>
</protein>
<dbReference type="GO" id="GO:0006935">
    <property type="term" value="P:chemotaxis"/>
    <property type="evidence" value="ECO:0007669"/>
    <property type="project" value="InterPro"/>
</dbReference>
<reference evidence="3" key="2">
    <citation type="submission" date="2012-03" db="EMBL/GenBank/DDBJ databases">
        <title>Genome sequence of the fruiting myxobacterium Corallococcus coralloides DSM 2259.</title>
        <authorList>
            <person name="Huntley S."/>
            <person name="Zhang Y."/>
            <person name="Treuner-Lange A."/>
            <person name="Sensen C.W."/>
            <person name="Sogaard-Andersen L."/>
        </authorList>
    </citation>
    <scope>NUCLEOTIDE SEQUENCE [LARGE SCALE GENOMIC DNA]</scope>
    <source>
        <strain evidence="3">ATCC 25202 / DSM 2259 / NBRC 100086 / M2</strain>
    </source>
</reference>
<dbReference type="EMBL" id="CP003389">
    <property type="protein sequence ID" value="AFE08326.1"/>
    <property type="molecule type" value="Genomic_DNA"/>
</dbReference>
<keyword evidence="3" id="KW-1185">Reference proteome</keyword>
<dbReference type="STRING" id="1144275.COCOR_02639"/>
<reference evidence="2 3" key="1">
    <citation type="journal article" date="2012" name="J. Bacteriol.">
        <title>Complete Genome Sequence of the Fruiting Myxobacterium Corallococcus coralloides DSM 2259.</title>
        <authorList>
            <person name="Huntley S."/>
            <person name="Zhang Y."/>
            <person name="Treuner-Lange A."/>
            <person name="Kneip S."/>
            <person name="Sensen C.W."/>
            <person name="Sogaard-Andersen L."/>
        </authorList>
    </citation>
    <scope>NUCLEOTIDE SEQUENCE [LARGE SCALE GENOMIC DNA]</scope>
    <source>
        <strain evidence="3">ATCC 25202 / DSM 2259 / NBRC 100086 / M2</strain>
    </source>
</reference>
<dbReference type="PANTHER" id="PTHR22617:SF23">
    <property type="entry name" value="CHEMOTAXIS PROTEIN CHEW"/>
    <property type="match status" value="1"/>
</dbReference>
<feature type="domain" description="CheW-like" evidence="1">
    <location>
        <begin position="50"/>
        <end position="196"/>
    </location>
</feature>
<dbReference type="InterPro" id="IPR036061">
    <property type="entry name" value="CheW-like_dom_sf"/>
</dbReference>
<evidence type="ECO:0000313" key="2">
    <source>
        <dbReference type="EMBL" id="AFE08326.1"/>
    </source>
</evidence>
<dbReference type="AlphaFoldDB" id="H8MTU8"/>
<dbReference type="Proteomes" id="UP000007587">
    <property type="component" value="Chromosome"/>
</dbReference>
<dbReference type="PROSITE" id="PS50851">
    <property type="entry name" value="CHEW"/>
    <property type="match status" value="1"/>
</dbReference>
<dbReference type="InterPro" id="IPR002545">
    <property type="entry name" value="CheW-lke_dom"/>
</dbReference>
<organism evidence="2 3">
    <name type="scientific">Corallococcus coralloides (strain ATCC 25202 / DSM 2259 / NBRC 100086 / M2)</name>
    <name type="common">Myxococcus coralloides</name>
    <dbReference type="NCBI Taxonomy" id="1144275"/>
    <lineage>
        <taxon>Bacteria</taxon>
        <taxon>Pseudomonadati</taxon>
        <taxon>Myxococcota</taxon>
        <taxon>Myxococcia</taxon>
        <taxon>Myxococcales</taxon>
        <taxon>Cystobacterineae</taxon>
        <taxon>Myxococcaceae</taxon>
        <taxon>Corallococcus</taxon>
    </lineage>
</organism>
<dbReference type="SUPFAM" id="SSF50341">
    <property type="entry name" value="CheW-like"/>
    <property type="match status" value="1"/>
</dbReference>
<dbReference type="GO" id="GO:0005829">
    <property type="term" value="C:cytosol"/>
    <property type="evidence" value="ECO:0007669"/>
    <property type="project" value="TreeGrafter"/>
</dbReference>
<dbReference type="Gene3D" id="2.40.50.180">
    <property type="entry name" value="CheA-289, Domain 4"/>
    <property type="match status" value="1"/>
</dbReference>
<dbReference type="Pfam" id="PF01584">
    <property type="entry name" value="CheW"/>
    <property type="match status" value="1"/>
</dbReference>
<dbReference type="HOGENOM" id="CLU_048995_3_1_7"/>
<gene>
    <name evidence="2" type="primary">cheW3</name>
    <name evidence="2" type="ordered locus">COCOR_02639</name>
</gene>
<evidence type="ECO:0000313" key="3">
    <source>
        <dbReference type="Proteomes" id="UP000007587"/>
    </source>
</evidence>
<dbReference type="PANTHER" id="PTHR22617">
    <property type="entry name" value="CHEMOTAXIS SENSOR HISTIDINE KINASE-RELATED"/>
    <property type="match status" value="1"/>
</dbReference>
<proteinExistence type="predicted"/>
<dbReference type="eggNOG" id="COG0835">
    <property type="taxonomic scope" value="Bacteria"/>
</dbReference>
<evidence type="ECO:0000259" key="1">
    <source>
        <dbReference type="PROSITE" id="PS50851"/>
    </source>
</evidence>
<dbReference type="Gene3D" id="2.30.30.40">
    <property type="entry name" value="SH3 Domains"/>
    <property type="match status" value="1"/>
</dbReference>
<dbReference type="InterPro" id="IPR039315">
    <property type="entry name" value="CheW"/>
</dbReference>
<dbReference type="SMART" id="SM00260">
    <property type="entry name" value="CheW"/>
    <property type="match status" value="1"/>
</dbReference>
<dbReference type="InParanoid" id="H8MTU8"/>
<sequence>MPGAAILPGVSRFEALLDAFFYRPDEDVGGLLDFAAGSDDLARPLLEEEPVEYLAFRLEAECYAVPILAVREICKVPLLTEIPRAEPQLLGVMNLRGELLPVYDVKLRLRLADAPPLVAGPDAGLPPRAARILVLKTADGPAGVWVDSVAGVVRLKPSMVELSPAGLRGDRDCVAGLGRKGSQLYILLDPEQALAP</sequence>
<accession>H8MTU8</accession>
<name>H8MTU8_CORCM</name>
<dbReference type="KEGG" id="ccx:COCOR_02639"/>
<dbReference type="GO" id="GO:0007165">
    <property type="term" value="P:signal transduction"/>
    <property type="evidence" value="ECO:0007669"/>
    <property type="project" value="InterPro"/>
</dbReference>